<proteinExistence type="predicted"/>
<gene>
    <name evidence="2" type="ORF">Q5741_12600</name>
</gene>
<evidence type="ECO:0000259" key="1">
    <source>
        <dbReference type="Pfam" id="PF13473"/>
    </source>
</evidence>
<dbReference type="InterPro" id="IPR028096">
    <property type="entry name" value="EfeO_Cupredoxin"/>
</dbReference>
<keyword evidence="3" id="KW-1185">Reference proteome</keyword>
<dbReference type="SUPFAM" id="SSF49503">
    <property type="entry name" value="Cupredoxins"/>
    <property type="match status" value="1"/>
</dbReference>
<reference evidence="2 3" key="1">
    <citation type="submission" date="2023-07" db="EMBL/GenBank/DDBJ databases">
        <title>Paenibacillus sp. JX-17 nov. isolated from soil.</title>
        <authorList>
            <person name="Wan Y."/>
            <person name="Liu B."/>
        </authorList>
    </citation>
    <scope>NUCLEOTIDE SEQUENCE [LARGE SCALE GENOMIC DNA]</scope>
    <source>
        <strain evidence="2 3">JX-17</strain>
    </source>
</reference>
<name>A0ABT9CDC5_9BACL</name>
<protein>
    <submittedName>
        <fullName evidence="2">Cupredoxin domain-containing protein</fullName>
    </submittedName>
</protein>
<dbReference type="Proteomes" id="UP001240171">
    <property type="component" value="Unassembled WGS sequence"/>
</dbReference>
<sequence>MRKYMRPLPIAITVVVILLIAGGLFFALNSGTSEADRAVQAAEEAKGYEVITVDVTDNGFSPEKISVKAGVPTKINFRKDTSYTCIKDVKSSALGMNNMKLDKGDNYYALEDLKPGTYEYNCGMYMYYGKISVN</sequence>
<evidence type="ECO:0000313" key="3">
    <source>
        <dbReference type="Proteomes" id="UP001240171"/>
    </source>
</evidence>
<organism evidence="2 3">
    <name type="scientific">Paenibacillus lacisoli</name>
    <dbReference type="NCBI Taxonomy" id="3064525"/>
    <lineage>
        <taxon>Bacteria</taxon>
        <taxon>Bacillati</taxon>
        <taxon>Bacillota</taxon>
        <taxon>Bacilli</taxon>
        <taxon>Bacillales</taxon>
        <taxon>Paenibacillaceae</taxon>
        <taxon>Paenibacillus</taxon>
    </lineage>
</organism>
<dbReference type="InterPro" id="IPR008972">
    <property type="entry name" value="Cupredoxin"/>
</dbReference>
<dbReference type="RefSeq" id="WP_305024454.1">
    <property type="nucleotide sequence ID" value="NZ_JAUQTB010000006.1"/>
</dbReference>
<feature type="domain" description="EfeO-type cupredoxin-like" evidence="1">
    <location>
        <begin position="40"/>
        <end position="132"/>
    </location>
</feature>
<dbReference type="Pfam" id="PF13473">
    <property type="entry name" value="Cupredoxin_1"/>
    <property type="match status" value="1"/>
</dbReference>
<dbReference type="Gene3D" id="2.60.40.420">
    <property type="entry name" value="Cupredoxins - blue copper proteins"/>
    <property type="match status" value="1"/>
</dbReference>
<dbReference type="EMBL" id="JAUQTB010000006">
    <property type="protein sequence ID" value="MDO7907251.1"/>
    <property type="molecule type" value="Genomic_DNA"/>
</dbReference>
<evidence type="ECO:0000313" key="2">
    <source>
        <dbReference type="EMBL" id="MDO7907251.1"/>
    </source>
</evidence>
<accession>A0ABT9CDC5</accession>
<comment type="caution">
    <text evidence="2">The sequence shown here is derived from an EMBL/GenBank/DDBJ whole genome shotgun (WGS) entry which is preliminary data.</text>
</comment>